<dbReference type="STRING" id="1028.SAMN05661096_01801"/>
<sequence length="433" mass="49903">MFKFIFALLISIFVFELPSIAQQLPVYNHFYLTPYLYNPAEAAAYPFRTVSLNHRQQWRGVEGAPVVTTLTFESPFDYKKYGLGATLRNFDRGLLTTTDFLATYSYRINLTKNSSFHFGISGGLTANSIDITQIQDLNDPAINNFLNNNIQPISNVGFKLETSSGINFGASLPRLFKPQYANSQNFEAFQVSPFDEITVMAYFKKPMENKLVTRRNGRFKRTVKLEDAYAPLQIYALYQYSQFVGQRIELLSTLNFNEIFWIGGSYRLNYGMSGMVGFKMQKLAFSYAYEPSSKLVNGFTSGSHEIQLNLTIGDKLKKLVERPKLKTLERTEERAPRFSSKDVQHGGNEDGYQKKKFYVVVKEFKDFNSADRLVKSLKKDEDITSDIFFNKQNGVYYVYIYETFSRRDAYKDKKAAEELTKFKNIKVIIVDME</sequence>
<dbReference type="OrthoDB" id="1114455at2"/>
<protein>
    <submittedName>
        <fullName evidence="1">Type IX secretion system membrane protein, PorP/SprF family</fullName>
    </submittedName>
</protein>
<reference evidence="2" key="1">
    <citation type="submission" date="2017-04" db="EMBL/GenBank/DDBJ databases">
        <authorList>
            <person name="Varghese N."/>
            <person name="Submissions S."/>
        </authorList>
    </citation>
    <scope>NUCLEOTIDE SEQUENCE [LARGE SCALE GENOMIC DNA]</scope>
    <source>
        <strain evidence="2">DSM 4125</strain>
    </source>
</reference>
<dbReference type="RefSeq" id="WP_085516717.1">
    <property type="nucleotide sequence ID" value="NZ_FXAW01000003.1"/>
</dbReference>
<proteinExistence type="predicted"/>
<organism evidence="1 2">
    <name type="scientific">Marivirga sericea</name>
    <dbReference type="NCBI Taxonomy" id="1028"/>
    <lineage>
        <taxon>Bacteria</taxon>
        <taxon>Pseudomonadati</taxon>
        <taxon>Bacteroidota</taxon>
        <taxon>Cytophagia</taxon>
        <taxon>Cytophagales</taxon>
        <taxon>Marivirgaceae</taxon>
        <taxon>Marivirga</taxon>
    </lineage>
</organism>
<dbReference type="NCBIfam" id="TIGR03519">
    <property type="entry name" value="T9SS_PorP_fam"/>
    <property type="match status" value="1"/>
</dbReference>
<dbReference type="EMBL" id="FXAW01000003">
    <property type="protein sequence ID" value="SMG29133.1"/>
    <property type="molecule type" value="Genomic_DNA"/>
</dbReference>
<dbReference type="Proteomes" id="UP000193804">
    <property type="component" value="Unassembled WGS sequence"/>
</dbReference>
<evidence type="ECO:0000313" key="1">
    <source>
        <dbReference type="EMBL" id="SMG29133.1"/>
    </source>
</evidence>
<dbReference type="Pfam" id="PF11751">
    <property type="entry name" value="PorP_SprF"/>
    <property type="match status" value="1"/>
</dbReference>
<accession>A0A1X7JMP0</accession>
<keyword evidence="2" id="KW-1185">Reference proteome</keyword>
<gene>
    <name evidence="1" type="ORF">SAMN05661096_01801</name>
</gene>
<evidence type="ECO:0000313" key="2">
    <source>
        <dbReference type="Proteomes" id="UP000193804"/>
    </source>
</evidence>
<dbReference type="AlphaFoldDB" id="A0A1X7JMP0"/>
<dbReference type="InterPro" id="IPR019861">
    <property type="entry name" value="PorP/SprF_Bacteroidetes"/>
</dbReference>
<name>A0A1X7JMP0_9BACT</name>